<accession>A0A9Q1QGQ3</accession>
<dbReference type="PANTHER" id="PTHR37614">
    <property type="entry name" value="OS02G0121400 PROTEIN"/>
    <property type="match status" value="1"/>
</dbReference>
<organism evidence="2 3">
    <name type="scientific">Carnegiea gigantea</name>
    <dbReference type="NCBI Taxonomy" id="171969"/>
    <lineage>
        <taxon>Eukaryota</taxon>
        <taxon>Viridiplantae</taxon>
        <taxon>Streptophyta</taxon>
        <taxon>Embryophyta</taxon>
        <taxon>Tracheophyta</taxon>
        <taxon>Spermatophyta</taxon>
        <taxon>Magnoliopsida</taxon>
        <taxon>eudicotyledons</taxon>
        <taxon>Gunneridae</taxon>
        <taxon>Pentapetalae</taxon>
        <taxon>Caryophyllales</taxon>
        <taxon>Cactineae</taxon>
        <taxon>Cactaceae</taxon>
        <taxon>Cactoideae</taxon>
        <taxon>Echinocereeae</taxon>
        <taxon>Carnegiea</taxon>
    </lineage>
</organism>
<feature type="compositionally biased region" description="Basic and acidic residues" evidence="1">
    <location>
        <begin position="198"/>
        <end position="212"/>
    </location>
</feature>
<gene>
    <name evidence="2" type="ORF">Cgig2_029090</name>
</gene>
<dbReference type="PANTHER" id="PTHR37614:SF2">
    <property type="entry name" value="OS02G0121400 PROTEIN"/>
    <property type="match status" value="1"/>
</dbReference>
<protein>
    <submittedName>
        <fullName evidence="2">Uncharacterized protein</fullName>
    </submittedName>
</protein>
<evidence type="ECO:0000313" key="2">
    <source>
        <dbReference type="EMBL" id="KAJ8439830.1"/>
    </source>
</evidence>
<dbReference type="AlphaFoldDB" id="A0A9Q1QGQ3"/>
<feature type="region of interest" description="Disordered" evidence="1">
    <location>
        <begin position="1"/>
        <end position="21"/>
    </location>
</feature>
<reference evidence="2" key="1">
    <citation type="submission" date="2022-04" db="EMBL/GenBank/DDBJ databases">
        <title>Carnegiea gigantea Genome sequencing and assembly v2.</title>
        <authorList>
            <person name="Copetti D."/>
            <person name="Sanderson M.J."/>
            <person name="Burquez A."/>
            <person name="Wojciechowski M.F."/>
        </authorList>
    </citation>
    <scope>NUCLEOTIDE SEQUENCE</scope>
    <source>
        <strain evidence="2">SGP5-SGP5p</strain>
        <tissue evidence="2">Aerial part</tissue>
    </source>
</reference>
<evidence type="ECO:0000313" key="3">
    <source>
        <dbReference type="Proteomes" id="UP001153076"/>
    </source>
</evidence>
<feature type="region of interest" description="Disordered" evidence="1">
    <location>
        <begin position="78"/>
        <end position="117"/>
    </location>
</feature>
<comment type="caution">
    <text evidence="2">The sequence shown here is derived from an EMBL/GenBank/DDBJ whole genome shotgun (WGS) entry which is preliminary data.</text>
</comment>
<sequence length="334" mass="38453">MVMMAAMNSTMPEAKDEHHPHSRRRNWVFPNLRVEFVSQFDEREFEVAEILLNLPYLFTNSVSDFRFSYTWGSKCRRSALDNPPSPPRPRKAVVSSASPLPPPAVNPLPKAEATSPATPLAFCPSDYEVKSKQSTKNKKTSLKRTRDEWRRIIDEKLQTQQTLLKEIEKVKLHMQKLQNENSELKAKHHKLIQSNTGDARREKTQLGDGERLTECPQPERQLQPTVVNDYMHPGPPTSTLLHYHPPSIPQFIINPTVQPQQLHYPQQPGPRGFDLNISAEEMVARERAVPLQPLDHHQIRNSMMSRAYTYAQQARAARRHRIQQNKSKKALRGC</sequence>
<proteinExistence type="predicted"/>
<dbReference type="EMBL" id="JAKOGI010000207">
    <property type="protein sequence ID" value="KAJ8439830.1"/>
    <property type="molecule type" value="Genomic_DNA"/>
</dbReference>
<keyword evidence="3" id="KW-1185">Reference proteome</keyword>
<name>A0A9Q1QGQ3_9CARY</name>
<dbReference type="Proteomes" id="UP001153076">
    <property type="component" value="Unassembled WGS sequence"/>
</dbReference>
<evidence type="ECO:0000256" key="1">
    <source>
        <dbReference type="SAM" id="MobiDB-lite"/>
    </source>
</evidence>
<dbReference type="OrthoDB" id="1721092at2759"/>
<feature type="region of interest" description="Disordered" evidence="1">
    <location>
        <begin position="190"/>
        <end position="212"/>
    </location>
</feature>